<dbReference type="SUPFAM" id="SSF52058">
    <property type="entry name" value="L domain-like"/>
    <property type="match status" value="1"/>
</dbReference>
<evidence type="ECO:0000256" key="4">
    <source>
        <dbReference type="ARBA" id="ARBA00022531"/>
    </source>
</evidence>
<feature type="binding site" evidence="7">
    <location>
        <position position="161"/>
    </location>
    <ligand>
        <name>chlorophyll a</name>
        <dbReference type="ChEBI" id="CHEBI:58416"/>
        <label>1</label>
    </ligand>
</feature>
<accession>A0A2P6V5I7</accession>
<keyword evidence="6 8" id="KW-0157">Chromophore</keyword>
<keyword evidence="2 7" id="KW-0148">Chlorophyll</keyword>
<evidence type="ECO:0000256" key="2">
    <source>
        <dbReference type="ARBA" id="ARBA00022494"/>
    </source>
</evidence>
<evidence type="ECO:0000256" key="8">
    <source>
        <dbReference type="RuleBase" id="RU363080"/>
    </source>
</evidence>
<evidence type="ECO:0000256" key="3">
    <source>
        <dbReference type="ARBA" id="ARBA00022528"/>
    </source>
</evidence>
<comment type="function">
    <text evidence="8">The light-harvesting complex (LHC) functions as a light receptor, it captures and delivers excitation energy to photosystems with which it is closely associated.</text>
</comment>
<feature type="binding site" evidence="7">
    <location>
        <position position="179"/>
    </location>
    <ligand>
        <name>chlorophyll a</name>
        <dbReference type="ChEBI" id="CHEBI:58416"/>
        <label>1</label>
    </ligand>
</feature>
<keyword evidence="8" id="KW-0603">Photosystem I</keyword>
<evidence type="ECO:0000313" key="10">
    <source>
        <dbReference type="Proteomes" id="UP000239649"/>
    </source>
</evidence>
<dbReference type="GO" id="GO:0009535">
    <property type="term" value="C:chloroplast thylakoid membrane"/>
    <property type="evidence" value="ECO:0007669"/>
    <property type="project" value="UniProtKB-SubCell"/>
</dbReference>
<reference evidence="9 10" key="1">
    <citation type="journal article" date="2018" name="Plant J.">
        <title>Genome sequences of Chlorella sorokiniana UTEX 1602 and Micractinium conductrix SAG 241.80: implications to maltose excretion by a green alga.</title>
        <authorList>
            <person name="Arriola M.B."/>
            <person name="Velmurugan N."/>
            <person name="Zhang Y."/>
            <person name="Plunkett M.H."/>
            <person name="Hondzo H."/>
            <person name="Barney B.M."/>
        </authorList>
    </citation>
    <scope>NUCLEOTIDE SEQUENCE [LARGE SCALE GENOMIC DNA]</scope>
    <source>
        <strain evidence="9 10">SAG 241.80</strain>
    </source>
</reference>
<protein>
    <recommendedName>
        <fullName evidence="8">Chlorophyll a-b binding protein, chloroplastic</fullName>
    </recommendedName>
</protein>
<feature type="binding site" description="axial binding residue" evidence="7">
    <location>
        <position position="142"/>
    </location>
    <ligand>
        <name>chlorophyll b</name>
        <dbReference type="ChEBI" id="CHEBI:61721"/>
        <label>1</label>
    </ligand>
    <ligandPart>
        <name>Mg</name>
        <dbReference type="ChEBI" id="CHEBI:25107"/>
    </ligandPart>
</feature>
<dbReference type="Gene3D" id="1.10.3460.10">
    <property type="entry name" value="Chlorophyll a/b binding protein domain"/>
    <property type="match status" value="1"/>
</dbReference>
<evidence type="ECO:0000256" key="6">
    <source>
        <dbReference type="ARBA" id="ARBA00022991"/>
    </source>
</evidence>
<dbReference type="Gene3D" id="3.80.10.10">
    <property type="entry name" value="Ribonuclease Inhibitor"/>
    <property type="match status" value="1"/>
</dbReference>
<evidence type="ECO:0000256" key="7">
    <source>
        <dbReference type="PIRSR" id="PIRSR601344-1"/>
    </source>
</evidence>
<comment type="similarity">
    <text evidence="8">Belongs to the light-harvesting chlorophyll a/b-binding (LHC) protein family.</text>
</comment>
<dbReference type="SUPFAM" id="SSF103511">
    <property type="entry name" value="Chlorophyll a-b binding protein"/>
    <property type="match status" value="1"/>
</dbReference>
<name>A0A2P6V5I7_9CHLO</name>
<keyword evidence="3 8" id="KW-0150">Chloroplast</keyword>
<dbReference type="STRING" id="554055.A0A2P6V5I7"/>
<dbReference type="Proteomes" id="UP000239649">
    <property type="component" value="Unassembled WGS sequence"/>
</dbReference>
<keyword evidence="10" id="KW-1185">Reference proteome</keyword>
<dbReference type="GO" id="GO:0016168">
    <property type="term" value="F:chlorophyll binding"/>
    <property type="evidence" value="ECO:0007669"/>
    <property type="project" value="UniProtKB-KW"/>
</dbReference>
<sequence length="824" mass="87648">MTTAALSSRVAATRAARPARRGAAVVVAAARPTWYPGAAAPKHLDGTMLGDYGFDPLRLGSKDKDVLKYYREGELTNGRWAMAAVAGILFTDLVGLGNWWEAGAKVESSFDLKTLIIVEVVTFAILEGFRAKAYEKTGETGLGPFAPFDPLGMRSDETRLKELKNGRLAMLAFLGFSSQAAVQGLGPIECLQKHLEDPGHNNIFTSSVGNEAVVGVIALSILPSLIESKNRLQGTDDEEFRPIPWRQMPKVLRVLPLLPPPLPPPPAICGANFARIYYILQLTMDEQCDPEVPALTLLDLGDDLLGAVFTRCLALYQTELQGAHIAFDAQQPLDVRKLDPRRVLPLVCQRFLQASQAAATLWRRVQLNLLTLTAERVPAFASWLSAHAPAIRCLVLHGRALPSVDAALAEHADALAAAVQRATACERLALPLALSVRLLARLRPLDLPRLHTVGVDLAGGSRCGAARPSERRTSGSGGGLGEAELTLLLLPGLEQLMVQSCLEAQLLAASPHAWPRLQRLHFADTRDVPRASLLPPLACCAALTSLRFSQRDGFALPGPLTALRHLAHLHAAVRYRDDPLLVGPQLSLLTSLRALWVQHGAFEAPAAVAQLPFLHMLALVGSAEGWAAVLDGFASRGSGGGGAGGGIDLTVCALRALHLEAHATATGEVPAAAWAALAVLPAGLTRLELPYNRLRQLSPGPYLADLQALDLSQNSLEGVPAALAACSALSALSLGQQEAAAVGEAAQDVAVLRTLPSLQVLVTSAGHYSGSHLAAGLRSPAEMAHLGRLRAALPAHVRRVSNVQAAWERAAGRMAALFEVHLRQ</sequence>
<dbReference type="GO" id="GO:0009765">
    <property type="term" value="P:photosynthesis, light harvesting"/>
    <property type="evidence" value="ECO:0007669"/>
    <property type="project" value="InterPro"/>
</dbReference>
<dbReference type="Pfam" id="PF00504">
    <property type="entry name" value="Chloroa_b-bind"/>
    <property type="match status" value="1"/>
</dbReference>
<keyword evidence="4 8" id="KW-0602">Photosynthesis</keyword>
<evidence type="ECO:0000313" key="9">
    <source>
        <dbReference type="EMBL" id="PSC69327.1"/>
    </source>
</evidence>
<dbReference type="InterPro" id="IPR022796">
    <property type="entry name" value="Chloroa_b-bind"/>
</dbReference>
<dbReference type="OrthoDB" id="423598at2759"/>
<organism evidence="9 10">
    <name type="scientific">Micractinium conductrix</name>
    <dbReference type="NCBI Taxonomy" id="554055"/>
    <lineage>
        <taxon>Eukaryota</taxon>
        <taxon>Viridiplantae</taxon>
        <taxon>Chlorophyta</taxon>
        <taxon>core chlorophytes</taxon>
        <taxon>Trebouxiophyceae</taxon>
        <taxon>Chlorellales</taxon>
        <taxon>Chlorellaceae</taxon>
        <taxon>Chlorella clade</taxon>
        <taxon>Micractinium</taxon>
    </lineage>
</organism>
<keyword evidence="5 8" id="KW-0934">Plastid</keyword>
<dbReference type="PANTHER" id="PTHR21649">
    <property type="entry name" value="CHLOROPHYLL A/B BINDING PROTEIN"/>
    <property type="match status" value="1"/>
</dbReference>
<comment type="caution">
    <text evidence="9">The sequence shown here is derived from an EMBL/GenBank/DDBJ whole genome shotgun (WGS) entry which is preliminary data.</text>
</comment>
<feature type="binding site" evidence="7">
    <location>
        <position position="162"/>
    </location>
    <ligand>
        <name>chlorophyll a</name>
        <dbReference type="ChEBI" id="CHEBI:58416"/>
        <label>1</label>
    </ligand>
</feature>
<dbReference type="InterPro" id="IPR001344">
    <property type="entry name" value="Chloro_AB-bd_pln"/>
</dbReference>
<feature type="binding site" evidence="7">
    <location>
        <position position="194"/>
    </location>
    <ligand>
        <name>chlorophyll a</name>
        <dbReference type="ChEBI" id="CHEBI:58416"/>
        <label>1</label>
    </ligand>
</feature>
<evidence type="ECO:0000256" key="1">
    <source>
        <dbReference type="ARBA" id="ARBA00004430"/>
    </source>
</evidence>
<evidence type="ECO:0000256" key="5">
    <source>
        <dbReference type="ARBA" id="ARBA00022640"/>
    </source>
</evidence>
<feature type="binding site" evidence="7">
    <location>
        <position position="165"/>
    </location>
    <ligand>
        <name>chlorophyll a</name>
        <dbReference type="ChEBI" id="CHEBI:58416"/>
        <label>1</label>
    </ligand>
</feature>
<feature type="binding site" evidence="7">
    <location>
        <position position="167"/>
    </location>
    <ligand>
        <name>chlorophyll a</name>
        <dbReference type="ChEBI" id="CHEBI:58416"/>
        <label>1</label>
    </ligand>
</feature>
<dbReference type="AlphaFoldDB" id="A0A2P6V5I7"/>
<keyword evidence="8" id="KW-0793">Thylakoid</keyword>
<dbReference type="GO" id="GO:0009522">
    <property type="term" value="C:photosystem I"/>
    <property type="evidence" value="ECO:0007669"/>
    <property type="project" value="UniProtKB-KW"/>
</dbReference>
<dbReference type="EMBL" id="LHPF02000027">
    <property type="protein sequence ID" value="PSC69327.1"/>
    <property type="molecule type" value="Genomic_DNA"/>
</dbReference>
<dbReference type="GO" id="GO:0009523">
    <property type="term" value="C:photosystem II"/>
    <property type="evidence" value="ECO:0007669"/>
    <property type="project" value="UniProtKB-KW"/>
</dbReference>
<feature type="binding site" evidence="7">
    <location>
        <position position="74"/>
    </location>
    <ligand>
        <name>chlorophyll a</name>
        <dbReference type="ChEBI" id="CHEBI:58416"/>
        <label>1</label>
    </ligand>
</feature>
<dbReference type="InterPro" id="IPR032675">
    <property type="entry name" value="LRR_dom_sf"/>
</dbReference>
<keyword evidence="8" id="KW-0604">Photosystem II</keyword>
<comment type="subcellular location">
    <subcellularLocation>
        <location evidence="1">Cytoplasm</location>
        <location evidence="1">Cytoskeleton</location>
        <location evidence="1">Cilium axoneme</location>
    </subcellularLocation>
    <subcellularLocation>
        <location evidence="8">Plastid</location>
        <location evidence="8">Chloroplast thylakoid membrane</location>
    </subcellularLocation>
</comment>
<gene>
    <name evidence="9" type="ORF">C2E20_7066</name>
</gene>
<dbReference type="GO" id="GO:0005930">
    <property type="term" value="C:axoneme"/>
    <property type="evidence" value="ECO:0007669"/>
    <property type="project" value="UniProtKB-SubCell"/>
</dbReference>
<feature type="binding site" description="axial binding residue" evidence="7">
    <location>
        <position position="79"/>
    </location>
    <ligand>
        <name>chlorophyll b</name>
        <dbReference type="ChEBI" id="CHEBI:61721"/>
        <label>1</label>
    </ligand>
    <ligandPart>
        <name>Mg</name>
        <dbReference type="ChEBI" id="CHEBI:25107"/>
    </ligandPart>
</feature>
<proteinExistence type="inferred from homology"/>